<evidence type="ECO:0000256" key="1">
    <source>
        <dbReference type="SAM" id="MobiDB-lite"/>
    </source>
</evidence>
<name>A0ABN9UNP5_9DINO</name>
<accession>A0ABN9UNP5</accession>
<protein>
    <submittedName>
        <fullName evidence="2">Uncharacterized protein</fullName>
    </submittedName>
</protein>
<gene>
    <name evidence="2" type="ORF">PCOR1329_LOCUS49067</name>
</gene>
<organism evidence="2 3">
    <name type="scientific">Prorocentrum cordatum</name>
    <dbReference type="NCBI Taxonomy" id="2364126"/>
    <lineage>
        <taxon>Eukaryota</taxon>
        <taxon>Sar</taxon>
        <taxon>Alveolata</taxon>
        <taxon>Dinophyceae</taxon>
        <taxon>Prorocentrales</taxon>
        <taxon>Prorocentraceae</taxon>
        <taxon>Prorocentrum</taxon>
    </lineage>
</organism>
<evidence type="ECO:0000313" key="3">
    <source>
        <dbReference type="Proteomes" id="UP001189429"/>
    </source>
</evidence>
<reference evidence="2" key="1">
    <citation type="submission" date="2023-10" db="EMBL/GenBank/DDBJ databases">
        <authorList>
            <person name="Chen Y."/>
            <person name="Shah S."/>
            <person name="Dougan E. K."/>
            <person name="Thang M."/>
            <person name="Chan C."/>
        </authorList>
    </citation>
    <scope>NUCLEOTIDE SEQUENCE [LARGE SCALE GENOMIC DNA]</scope>
</reference>
<comment type="caution">
    <text evidence="2">The sequence shown here is derived from an EMBL/GenBank/DDBJ whole genome shotgun (WGS) entry which is preliminary data.</text>
</comment>
<proteinExistence type="predicted"/>
<dbReference type="EMBL" id="CAUYUJ010015937">
    <property type="protein sequence ID" value="CAK0859834.1"/>
    <property type="molecule type" value="Genomic_DNA"/>
</dbReference>
<sequence length="105" mass="11204">MRFQAGFPLACQQDRSDVAVELGSQAGGSSYFGQLLDDVRPDCGGVPLGGGSQRARGSQCSLPAIPSAPARFSEEPEGTIMMRSRMSRILPNSPMFHTGCRNEGR</sequence>
<feature type="region of interest" description="Disordered" evidence="1">
    <location>
        <begin position="46"/>
        <end position="76"/>
    </location>
</feature>
<evidence type="ECO:0000313" key="2">
    <source>
        <dbReference type="EMBL" id="CAK0859834.1"/>
    </source>
</evidence>
<keyword evidence="3" id="KW-1185">Reference proteome</keyword>
<dbReference type="Proteomes" id="UP001189429">
    <property type="component" value="Unassembled WGS sequence"/>
</dbReference>